<dbReference type="PANTHER" id="PTHR45036">
    <property type="entry name" value="METHYLTRANSFERASE LIKE 7B"/>
    <property type="match status" value="1"/>
</dbReference>
<keyword evidence="3" id="KW-0489">Methyltransferase</keyword>
<dbReference type="CDD" id="cd02440">
    <property type="entry name" value="AdoMet_MTases"/>
    <property type="match status" value="1"/>
</dbReference>
<name>A0ABW6VII0_MICFU</name>
<sequence>MTVRSAERDDPPDTRRGPGRGMEQFHHPRPVCIGRGNASRPTWQRELLLTGLTGTVLEIGAGDGVKLACYPAGVEEIVLVEPDPFLRATARLAASAVATPSRILDGVPTRLPVPDASCDAVVCSLVLCRTPRLEATLGEVRRVLRPGGELRFYEHQCSDLPAVALAQKAMAPLWSRIAGGCHLSRDIVAAVGRAGFAVERLDRFIFHHVTHVIGAARRAGYVPDVTTARATSGAIPPADRTAEHRSTT</sequence>
<dbReference type="GO" id="GO:0008168">
    <property type="term" value="F:methyltransferase activity"/>
    <property type="evidence" value="ECO:0007669"/>
    <property type="project" value="UniProtKB-KW"/>
</dbReference>
<comment type="caution">
    <text evidence="3">The sequence shown here is derived from an EMBL/GenBank/DDBJ whole genome shotgun (WGS) entry which is preliminary data.</text>
</comment>
<dbReference type="InterPro" id="IPR013216">
    <property type="entry name" value="Methyltransf_11"/>
</dbReference>
<dbReference type="Gene3D" id="3.40.50.150">
    <property type="entry name" value="Vaccinia Virus protein VP39"/>
    <property type="match status" value="1"/>
</dbReference>
<feature type="domain" description="Methyltransferase type 11" evidence="2">
    <location>
        <begin position="57"/>
        <end position="151"/>
    </location>
</feature>
<accession>A0ABW6VII0</accession>
<dbReference type="RefSeq" id="WP_084464114.1">
    <property type="nucleotide sequence ID" value="NZ_BBYK01000047.1"/>
</dbReference>
<evidence type="ECO:0000259" key="2">
    <source>
        <dbReference type="Pfam" id="PF08241"/>
    </source>
</evidence>
<evidence type="ECO:0000313" key="3">
    <source>
        <dbReference type="EMBL" id="MFF4778731.1"/>
    </source>
</evidence>
<feature type="compositionally biased region" description="Basic and acidic residues" evidence="1">
    <location>
        <begin position="1"/>
        <end position="16"/>
    </location>
</feature>
<reference evidence="3 4" key="1">
    <citation type="submission" date="2024-10" db="EMBL/GenBank/DDBJ databases">
        <title>The Natural Products Discovery Center: Release of the First 8490 Sequenced Strains for Exploring Actinobacteria Biosynthetic Diversity.</title>
        <authorList>
            <person name="Kalkreuter E."/>
            <person name="Kautsar S.A."/>
            <person name="Yang D."/>
            <person name="Bader C.D."/>
            <person name="Teijaro C.N."/>
            <person name="Fluegel L."/>
            <person name="Davis C.M."/>
            <person name="Simpson J.R."/>
            <person name="Lauterbach L."/>
            <person name="Steele A.D."/>
            <person name="Gui C."/>
            <person name="Meng S."/>
            <person name="Li G."/>
            <person name="Viehrig K."/>
            <person name="Ye F."/>
            <person name="Su P."/>
            <person name="Kiefer A.F."/>
            <person name="Nichols A."/>
            <person name="Cepeda A.J."/>
            <person name="Yan W."/>
            <person name="Fan B."/>
            <person name="Jiang Y."/>
            <person name="Adhikari A."/>
            <person name="Zheng C.-J."/>
            <person name="Schuster L."/>
            <person name="Cowan T.M."/>
            <person name="Smanski M.J."/>
            <person name="Chevrette M.G."/>
            <person name="De Carvalho L.P.S."/>
            <person name="Shen B."/>
        </authorList>
    </citation>
    <scope>NUCLEOTIDE SEQUENCE [LARGE SCALE GENOMIC DNA]</scope>
    <source>
        <strain evidence="3 4">NPDC001281</strain>
    </source>
</reference>
<dbReference type="SUPFAM" id="SSF53335">
    <property type="entry name" value="S-adenosyl-L-methionine-dependent methyltransferases"/>
    <property type="match status" value="1"/>
</dbReference>
<proteinExistence type="predicted"/>
<protein>
    <submittedName>
        <fullName evidence="3">Methyltransferase domain-containing protein</fullName>
    </submittedName>
</protein>
<dbReference type="InterPro" id="IPR052356">
    <property type="entry name" value="Thiol_S-MT"/>
</dbReference>
<dbReference type="EMBL" id="JBIAXI010000036">
    <property type="protein sequence ID" value="MFF4778731.1"/>
    <property type="molecule type" value="Genomic_DNA"/>
</dbReference>
<feature type="region of interest" description="Disordered" evidence="1">
    <location>
        <begin position="1"/>
        <end position="28"/>
    </location>
</feature>
<organism evidence="3 4">
    <name type="scientific">Microtetraspora fusca</name>
    <dbReference type="NCBI Taxonomy" id="1997"/>
    <lineage>
        <taxon>Bacteria</taxon>
        <taxon>Bacillati</taxon>
        <taxon>Actinomycetota</taxon>
        <taxon>Actinomycetes</taxon>
        <taxon>Streptosporangiales</taxon>
        <taxon>Streptosporangiaceae</taxon>
        <taxon>Microtetraspora</taxon>
    </lineage>
</organism>
<dbReference type="Proteomes" id="UP001602119">
    <property type="component" value="Unassembled WGS sequence"/>
</dbReference>
<evidence type="ECO:0000256" key="1">
    <source>
        <dbReference type="SAM" id="MobiDB-lite"/>
    </source>
</evidence>
<dbReference type="Pfam" id="PF08241">
    <property type="entry name" value="Methyltransf_11"/>
    <property type="match status" value="1"/>
</dbReference>
<dbReference type="InterPro" id="IPR029063">
    <property type="entry name" value="SAM-dependent_MTases_sf"/>
</dbReference>
<gene>
    <name evidence="3" type="ORF">ACFY05_38495</name>
</gene>
<dbReference type="PANTHER" id="PTHR45036:SF1">
    <property type="entry name" value="METHYLTRANSFERASE LIKE 7A"/>
    <property type="match status" value="1"/>
</dbReference>
<evidence type="ECO:0000313" key="4">
    <source>
        <dbReference type="Proteomes" id="UP001602119"/>
    </source>
</evidence>
<keyword evidence="3" id="KW-0808">Transferase</keyword>
<dbReference type="GO" id="GO:0032259">
    <property type="term" value="P:methylation"/>
    <property type="evidence" value="ECO:0007669"/>
    <property type="project" value="UniProtKB-KW"/>
</dbReference>
<keyword evidence="4" id="KW-1185">Reference proteome</keyword>